<keyword evidence="3" id="KW-1185">Reference proteome</keyword>
<sequence length="162" mass="18490">MIVQLTGKVNYPITLDPTVWIFDDRKIPFDELTQSIEKKENKVDEADQTALRLDREVFQQKINPPVNKSISKFEREKILKGTYVMPIHDFIQTAEIKSDAAIAKIITDTSNETISLKKLEQSYLLFSVDGKPVKDKGPVHLYVMDESDLSEPIKGVKKIVID</sequence>
<dbReference type="RefSeq" id="WP_272435480.1">
    <property type="nucleotide sequence ID" value="NZ_JAMQKB010000002.1"/>
</dbReference>
<dbReference type="EMBL" id="JAMQKB010000002">
    <property type="protein sequence ID" value="MDC3423732.1"/>
    <property type="molecule type" value="Genomic_DNA"/>
</dbReference>
<dbReference type="Proteomes" id="UP001145050">
    <property type="component" value="Unassembled WGS sequence"/>
</dbReference>
<evidence type="ECO:0000313" key="3">
    <source>
        <dbReference type="Proteomes" id="UP001145050"/>
    </source>
</evidence>
<comment type="caution">
    <text evidence="2">The sequence shown here is derived from an EMBL/GenBank/DDBJ whole genome shotgun (WGS) entry which is preliminary data.</text>
</comment>
<evidence type="ECO:0008006" key="4">
    <source>
        <dbReference type="Google" id="ProtNLM"/>
    </source>
</evidence>
<keyword evidence="1" id="KW-0175">Coiled coil</keyword>
<dbReference type="AlphaFoldDB" id="A0A9X3WPH2"/>
<protein>
    <recommendedName>
        <fullName evidence="4">Peptidyl-prolyl cis-trans isomerase</fullName>
    </recommendedName>
</protein>
<evidence type="ECO:0000256" key="1">
    <source>
        <dbReference type="SAM" id="Coils"/>
    </source>
</evidence>
<organism evidence="2 3">
    <name type="scientific">Terrihalobacillus insolitus</name>
    <dbReference type="NCBI Taxonomy" id="2950438"/>
    <lineage>
        <taxon>Bacteria</taxon>
        <taxon>Bacillati</taxon>
        <taxon>Bacillota</taxon>
        <taxon>Bacilli</taxon>
        <taxon>Bacillales</taxon>
        <taxon>Bacillaceae</taxon>
        <taxon>Terrihalobacillus</taxon>
    </lineage>
</organism>
<reference evidence="2" key="1">
    <citation type="submission" date="2022-06" db="EMBL/GenBank/DDBJ databases">
        <title>Aquibacillus sp. a new bacterium isolated from soil saline samples.</title>
        <authorList>
            <person name="Galisteo C."/>
            <person name="De La Haba R."/>
            <person name="Sanchez-Porro C."/>
            <person name="Ventosa A."/>
        </authorList>
    </citation>
    <scope>NUCLEOTIDE SEQUENCE</scope>
    <source>
        <strain evidence="2">3ASR75-11</strain>
    </source>
</reference>
<gene>
    <name evidence="2" type="ORF">NC797_04320</name>
</gene>
<evidence type="ECO:0000313" key="2">
    <source>
        <dbReference type="EMBL" id="MDC3423732.1"/>
    </source>
</evidence>
<accession>A0A9X3WPH2</accession>
<name>A0A9X3WPH2_9BACI</name>
<feature type="coiled-coil region" evidence="1">
    <location>
        <begin position="29"/>
        <end position="56"/>
    </location>
</feature>
<proteinExistence type="predicted"/>